<evidence type="ECO:0008006" key="4">
    <source>
        <dbReference type="Google" id="ProtNLM"/>
    </source>
</evidence>
<dbReference type="Proteomes" id="UP000256708">
    <property type="component" value="Unassembled WGS sequence"/>
</dbReference>
<gene>
    <name evidence="2" type="ORF">DXT99_24100</name>
</gene>
<dbReference type="Pfam" id="PF09527">
    <property type="entry name" value="ATPase_gene1"/>
    <property type="match status" value="1"/>
</dbReference>
<evidence type="ECO:0000256" key="1">
    <source>
        <dbReference type="SAM" id="Phobius"/>
    </source>
</evidence>
<protein>
    <recommendedName>
        <fullName evidence="4">AtpZ/AtpI family protein</fullName>
    </recommendedName>
</protein>
<keyword evidence="1" id="KW-0812">Transmembrane</keyword>
<organism evidence="2 3">
    <name type="scientific">Pontibacter diazotrophicus</name>
    <dbReference type="NCBI Taxonomy" id="1400979"/>
    <lineage>
        <taxon>Bacteria</taxon>
        <taxon>Pseudomonadati</taxon>
        <taxon>Bacteroidota</taxon>
        <taxon>Cytophagia</taxon>
        <taxon>Cytophagales</taxon>
        <taxon>Hymenobacteraceae</taxon>
        <taxon>Pontibacter</taxon>
    </lineage>
</organism>
<feature type="transmembrane region" description="Helical" evidence="1">
    <location>
        <begin position="53"/>
        <end position="75"/>
    </location>
</feature>
<dbReference type="OrthoDB" id="9798708at2"/>
<name>A0A3D8L3B8_9BACT</name>
<evidence type="ECO:0000313" key="3">
    <source>
        <dbReference type="Proteomes" id="UP000256708"/>
    </source>
</evidence>
<keyword evidence="1" id="KW-0472">Membrane</keyword>
<dbReference type="EMBL" id="QRGR01000039">
    <property type="protein sequence ID" value="RDV11767.1"/>
    <property type="molecule type" value="Genomic_DNA"/>
</dbReference>
<reference evidence="3" key="1">
    <citation type="submission" date="2018-08" db="EMBL/GenBank/DDBJ databases">
        <authorList>
            <person name="Liu Z.-W."/>
            <person name="Du Z.-J."/>
        </authorList>
    </citation>
    <scope>NUCLEOTIDE SEQUENCE [LARGE SCALE GENOMIC DNA]</scope>
    <source>
        <strain evidence="3">H4X</strain>
    </source>
</reference>
<comment type="caution">
    <text evidence="2">The sequence shown here is derived from an EMBL/GenBank/DDBJ whole genome shotgun (WGS) entry which is preliminary data.</text>
</comment>
<sequence>MENTPEQKKKPSRGDSIKPYVKYSGMAFQMIGAMVLAALAGRWLDGYAGTEKPWFTIVLLLVAVIGTMVLTILSINKK</sequence>
<dbReference type="InterPro" id="IPR032820">
    <property type="entry name" value="ATPase_put"/>
</dbReference>
<keyword evidence="1" id="KW-1133">Transmembrane helix</keyword>
<evidence type="ECO:0000313" key="2">
    <source>
        <dbReference type="EMBL" id="RDV11767.1"/>
    </source>
</evidence>
<accession>A0A3D8L3B8</accession>
<dbReference type="RefSeq" id="WP_115568150.1">
    <property type="nucleotide sequence ID" value="NZ_QRGR01000039.1"/>
</dbReference>
<proteinExistence type="predicted"/>
<feature type="transmembrane region" description="Helical" evidence="1">
    <location>
        <begin position="20"/>
        <end position="41"/>
    </location>
</feature>
<dbReference type="AlphaFoldDB" id="A0A3D8L3B8"/>
<keyword evidence="3" id="KW-1185">Reference proteome</keyword>